<dbReference type="NCBIfam" id="NF037959">
    <property type="entry name" value="MFS_SpdSyn"/>
    <property type="match status" value="1"/>
</dbReference>
<dbReference type="InterPro" id="IPR029063">
    <property type="entry name" value="SAM-dependent_MTases_sf"/>
</dbReference>
<evidence type="ECO:0000313" key="6">
    <source>
        <dbReference type="Proteomes" id="UP000308953"/>
    </source>
</evidence>
<reference evidence="5 6" key="1">
    <citation type="submission" date="2018-10" db="EMBL/GenBank/DDBJ databases">
        <title>Fifty Aureobasidium pullulans genomes reveal a recombining polyextremotolerant generalist.</title>
        <authorList>
            <person name="Gostincar C."/>
            <person name="Turk M."/>
            <person name="Zajc J."/>
            <person name="Gunde-Cimerman N."/>
        </authorList>
    </citation>
    <scope>NUCLEOTIDE SEQUENCE [LARGE SCALE GENOMIC DNA]</scope>
    <source>
        <strain evidence="4 5">EXF-4256</strain>
        <strain evidence="3 6">EXF-9785</strain>
    </source>
</reference>
<dbReference type="Proteomes" id="UP000308953">
    <property type="component" value="Unassembled WGS sequence"/>
</dbReference>
<evidence type="ECO:0000313" key="5">
    <source>
        <dbReference type="Proteomes" id="UP000305064"/>
    </source>
</evidence>
<evidence type="ECO:0000256" key="2">
    <source>
        <dbReference type="SAM" id="Phobius"/>
    </source>
</evidence>
<keyword evidence="1" id="KW-0620">Polyamine biosynthesis</keyword>
<keyword evidence="2" id="KW-0812">Transmembrane</keyword>
<evidence type="ECO:0000256" key="1">
    <source>
        <dbReference type="ARBA" id="ARBA00023115"/>
    </source>
</evidence>
<dbReference type="PANTHER" id="PTHR43317:SF1">
    <property type="entry name" value="THERMOSPERMINE SYNTHASE ACAULIS5"/>
    <property type="match status" value="1"/>
</dbReference>
<keyword evidence="2" id="KW-0472">Membrane</keyword>
<dbReference type="Gene3D" id="3.40.50.150">
    <property type="entry name" value="Vaccinia Virus protein VP39"/>
    <property type="match status" value="1"/>
</dbReference>
<dbReference type="Proteomes" id="UP000305064">
    <property type="component" value="Unassembled WGS sequence"/>
</dbReference>
<dbReference type="EMBL" id="QZAV01000216">
    <property type="protein sequence ID" value="THX34662.1"/>
    <property type="molecule type" value="Genomic_DNA"/>
</dbReference>
<feature type="transmembrane region" description="Helical" evidence="2">
    <location>
        <begin position="146"/>
        <end position="167"/>
    </location>
</feature>
<dbReference type="Pfam" id="PF01564">
    <property type="entry name" value="Spermine_synth"/>
    <property type="match status" value="1"/>
</dbReference>
<gene>
    <name evidence="4" type="ORF">D6C94_04610</name>
    <name evidence="3" type="ORF">D6D10_07486</name>
</gene>
<feature type="transmembrane region" description="Helical" evidence="2">
    <location>
        <begin position="179"/>
        <end position="201"/>
    </location>
</feature>
<protein>
    <submittedName>
        <fullName evidence="3">Spermine/spermidine synthase</fullName>
    </submittedName>
</protein>
<evidence type="ECO:0000313" key="4">
    <source>
        <dbReference type="EMBL" id="THY74784.1"/>
    </source>
</evidence>
<organism evidence="3 6">
    <name type="scientific">Aureobasidium pullulans</name>
    <name type="common">Black yeast</name>
    <name type="synonym">Pullularia pullulans</name>
    <dbReference type="NCBI Taxonomy" id="5580"/>
    <lineage>
        <taxon>Eukaryota</taxon>
        <taxon>Fungi</taxon>
        <taxon>Dikarya</taxon>
        <taxon>Ascomycota</taxon>
        <taxon>Pezizomycotina</taxon>
        <taxon>Dothideomycetes</taxon>
        <taxon>Dothideomycetidae</taxon>
        <taxon>Dothideales</taxon>
        <taxon>Saccotheciaceae</taxon>
        <taxon>Aureobasidium</taxon>
    </lineage>
</organism>
<dbReference type="AlphaFoldDB" id="A0A4V4LQL6"/>
<feature type="transmembrane region" description="Helical" evidence="2">
    <location>
        <begin position="52"/>
        <end position="72"/>
    </location>
</feature>
<dbReference type="SUPFAM" id="SSF53335">
    <property type="entry name" value="S-adenosyl-L-methionine-dependent methyltransferases"/>
    <property type="match status" value="1"/>
</dbReference>
<feature type="transmembrane region" description="Helical" evidence="2">
    <location>
        <begin position="84"/>
        <end position="102"/>
    </location>
</feature>
<dbReference type="PANTHER" id="PTHR43317">
    <property type="entry name" value="THERMOSPERMINE SYNTHASE ACAULIS5"/>
    <property type="match status" value="1"/>
</dbReference>
<evidence type="ECO:0000313" key="3">
    <source>
        <dbReference type="EMBL" id="THX34662.1"/>
    </source>
</evidence>
<accession>A0A4V4LQL6</accession>
<sequence length="564" mass="62734">MAPKQTSSPTSPAKGSESDPVTHVLWALCMLELAAIYSPLSQLTLAPVYGSIPSSVFHHEITAIIVLLALTRSSIFSRFMPAQVEYYIPILASSIPLIQTFLFKYSTKLGVDVGPILTEGLTYYPLLLLSTYSAARVLLDAKIDQYLHASMGSTILGLSTYGFFVLVRSKSAFLISQLFAYSATVTRVSLQCIIGALFTILSPSKLSLLAIPAMIHTTWFNPHFMSPHTDALANTTLQASQWNLLERAESNTGYISVLENLNAGYRVLRCDHSLLGGEWLITDERRRQGITTSEPIYSVFEILEAVRLVETPQSNVPDGEKSALVVGLGIGTAPKAFIAHGIDTTVVELDPKVHEYATRYFDLPENHTAVLEDAVSWVQNASHNAVKQYDYILHDVFTGGAEPLPLFTDNFLRTLRSLLTPDGVVAVNYAGDLDDSSTKQIVNTINLAFDRQCRMFRDSEPSSERGDTDFLNMVIFCKNFAVGELKFRAPVEADFLGAVSRRHYLAPKDKLELKFPTEEEMQDYAVQTLTVDNLGGFEKKQVESAKKHWKIMRLVVPDFVWELW</sequence>
<keyword evidence="2" id="KW-1133">Transmembrane helix</keyword>
<name>A0A4V4LQL6_AURPU</name>
<feature type="transmembrane region" description="Helical" evidence="2">
    <location>
        <begin position="21"/>
        <end position="40"/>
    </location>
</feature>
<proteinExistence type="predicted"/>
<dbReference type="GO" id="GO:0006596">
    <property type="term" value="P:polyamine biosynthetic process"/>
    <property type="evidence" value="ECO:0007669"/>
    <property type="project" value="UniProtKB-KW"/>
</dbReference>
<dbReference type="EMBL" id="QZBJ01000026">
    <property type="protein sequence ID" value="THY74784.1"/>
    <property type="molecule type" value="Genomic_DNA"/>
</dbReference>
<comment type="caution">
    <text evidence="3">The sequence shown here is derived from an EMBL/GenBank/DDBJ whole genome shotgun (WGS) entry which is preliminary data.</text>
</comment>